<feature type="domain" description="HTH tetR-type" evidence="5">
    <location>
        <begin position="12"/>
        <end position="72"/>
    </location>
</feature>
<dbReference type="PANTHER" id="PTHR30055:SF234">
    <property type="entry name" value="HTH-TYPE TRANSCRIPTIONAL REGULATOR BETI"/>
    <property type="match status" value="1"/>
</dbReference>
<evidence type="ECO:0000313" key="6">
    <source>
        <dbReference type="EMBL" id="EKF86688.1"/>
    </source>
</evidence>
<dbReference type="InterPro" id="IPR050109">
    <property type="entry name" value="HTH-type_TetR-like_transc_reg"/>
</dbReference>
<keyword evidence="7" id="KW-1185">Reference proteome</keyword>
<reference evidence="6 7" key="1">
    <citation type="journal article" date="2012" name="J. Bacteriol.">
        <title>Draft genome sequence of Methanobacterium formicicum DSM 3637, an archaebacterium isolated from the methane producer amoeba Pelomyxa palustris.</title>
        <authorList>
            <person name="Gutierrez G."/>
        </authorList>
    </citation>
    <scope>NUCLEOTIDE SEQUENCE [LARGE SCALE GENOMIC DNA]</scope>
    <source>
        <strain evidence="7">DSM 3637 / PP1</strain>
    </source>
</reference>
<dbReference type="PANTHER" id="PTHR30055">
    <property type="entry name" value="HTH-TYPE TRANSCRIPTIONAL REGULATOR RUTR"/>
    <property type="match status" value="1"/>
</dbReference>
<dbReference type="PATRIC" id="fig|1204725.3.peg.67"/>
<evidence type="ECO:0000256" key="2">
    <source>
        <dbReference type="ARBA" id="ARBA00023125"/>
    </source>
</evidence>
<dbReference type="PRINTS" id="PR00455">
    <property type="entry name" value="HTHTETR"/>
</dbReference>
<dbReference type="SUPFAM" id="SSF48498">
    <property type="entry name" value="Tetracyclin repressor-like, C-terminal domain"/>
    <property type="match status" value="1"/>
</dbReference>
<comment type="caution">
    <text evidence="6">The sequence shown here is derived from an EMBL/GenBank/DDBJ whole genome shotgun (WGS) entry which is preliminary data.</text>
</comment>
<dbReference type="PROSITE" id="PS01081">
    <property type="entry name" value="HTH_TETR_1"/>
    <property type="match status" value="1"/>
</dbReference>
<feature type="DNA-binding region" description="H-T-H motif" evidence="4">
    <location>
        <begin position="35"/>
        <end position="54"/>
    </location>
</feature>
<gene>
    <name evidence="6" type="ORF">A994_00340</name>
</gene>
<dbReference type="GO" id="GO:0000976">
    <property type="term" value="F:transcription cis-regulatory region binding"/>
    <property type="evidence" value="ECO:0007669"/>
    <property type="project" value="TreeGrafter"/>
</dbReference>
<sequence>MAIQDRREREKEQRRKDIFKAAEKLFLSRGYDDVSMNDIASAVELSKATLYLYFDNKEELFFAIVRRGNLILNSMIKKAVENAQTGIDKVSAFRMAHHEFNRDYPDYIRIYNYFQSGRFDIADNYDITEINNSIDLKYSCIPGGTYTRTMYNLEDFSMKNASEYLKDILKMRSERFSIMCNSVTTGINDGTIRPDVDPAEAAILLSSISKSMSDIPQDHEKILENKGINHDKFIVDVEKMIRHMIKNKDK</sequence>
<accession>K2R2D0</accession>
<dbReference type="InterPro" id="IPR036271">
    <property type="entry name" value="Tet_transcr_reg_TetR-rel_C_sf"/>
</dbReference>
<dbReference type="GO" id="GO:0003700">
    <property type="term" value="F:DNA-binding transcription factor activity"/>
    <property type="evidence" value="ECO:0007669"/>
    <property type="project" value="TreeGrafter"/>
</dbReference>
<keyword evidence="3" id="KW-0804">Transcription</keyword>
<dbReference type="RefSeq" id="WP_004029244.1">
    <property type="nucleotide sequence ID" value="NZ_AMPO01000001.1"/>
</dbReference>
<keyword evidence="1" id="KW-0805">Transcription regulation</keyword>
<dbReference type="InterPro" id="IPR023772">
    <property type="entry name" value="DNA-bd_HTH_TetR-type_CS"/>
</dbReference>
<evidence type="ECO:0000256" key="4">
    <source>
        <dbReference type="PROSITE-ProRule" id="PRU00335"/>
    </source>
</evidence>
<dbReference type="OrthoDB" id="135877at2157"/>
<dbReference type="FunFam" id="1.10.10.60:FF:000141">
    <property type="entry name" value="TetR family transcriptional regulator"/>
    <property type="match status" value="1"/>
</dbReference>
<evidence type="ECO:0000313" key="7">
    <source>
        <dbReference type="Proteomes" id="UP000007360"/>
    </source>
</evidence>
<dbReference type="EMBL" id="AMPO01000001">
    <property type="protein sequence ID" value="EKF86688.1"/>
    <property type="molecule type" value="Genomic_DNA"/>
</dbReference>
<evidence type="ECO:0000256" key="1">
    <source>
        <dbReference type="ARBA" id="ARBA00023015"/>
    </source>
</evidence>
<evidence type="ECO:0000256" key="3">
    <source>
        <dbReference type="ARBA" id="ARBA00023163"/>
    </source>
</evidence>
<name>K2R2D0_METFP</name>
<dbReference type="InterPro" id="IPR009057">
    <property type="entry name" value="Homeodomain-like_sf"/>
</dbReference>
<keyword evidence="2 4" id="KW-0238">DNA-binding</keyword>
<evidence type="ECO:0000259" key="5">
    <source>
        <dbReference type="PROSITE" id="PS50977"/>
    </source>
</evidence>
<dbReference type="AlphaFoldDB" id="K2R2D0"/>
<dbReference type="Proteomes" id="UP000007360">
    <property type="component" value="Unassembled WGS sequence"/>
</dbReference>
<proteinExistence type="predicted"/>
<dbReference type="InterPro" id="IPR001647">
    <property type="entry name" value="HTH_TetR"/>
</dbReference>
<dbReference type="PROSITE" id="PS50977">
    <property type="entry name" value="HTH_TETR_2"/>
    <property type="match status" value="1"/>
</dbReference>
<dbReference type="SUPFAM" id="SSF46689">
    <property type="entry name" value="Homeodomain-like"/>
    <property type="match status" value="1"/>
</dbReference>
<protein>
    <submittedName>
        <fullName evidence="6">TetR family transcriptional regulator</fullName>
    </submittedName>
</protein>
<dbReference type="Gene3D" id="1.10.10.60">
    <property type="entry name" value="Homeodomain-like"/>
    <property type="match status" value="1"/>
</dbReference>
<dbReference type="Pfam" id="PF00440">
    <property type="entry name" value="TetR_N"/>
    <property type="match status" value="1"/>
</dbReference>
<dbReference type="Gene3D" id="1.10.357.10">
    <property type="entry name" value="Tetracycline Repressor, domain 2"/>
    <property type="match status" value="2"/>
</dbReference>
<organism evidence="6 7">
    <name type="scientific">Methanobacterium formicicum (strain DSM 3637 / PP1)</name>
    <dbReference type="NCBI Taxonomy" id="1204725"/>
    <lineage>
        <taxon>Archaea</taxon>
        <taxon>Methanobacteriati</taxon>
        <taxon>Methanobacteriota</taxon>
        <taxon>Methanomada group</taxon>
        <taxon>Methanobacteria</taxon>
        <taxon>Methanobacteriales</taxon>
        <taxon>Methanobacteriaceae</taxon>
        <taxon>Methanobacterium</taxon>
    </lineage>
</organism>